<dbReference type="NCBIfam" id="TIGR02937">
    <property type="entry name" value="sigma70-ECF"/>
    <property type="match status" value="1"/>
</dbReference>
<comment type="similarity">
    <text evidence="1">Belongs to the sigma-70 factor family. ECF subfamily.</text>
</comment>
<dbReference type="InterPro" id="IPR036388">
    <property type="entry name" value="WH-like_DNA-bd_sf"/>
</dbReference>
<feature type="domain" description="RNA polymerase sigma-70 region 2" evidence="5">
    <location>
        <begin position="13"/>
        <end position="78"/>
    </location>
</feature>
<evidence type="ECO:0000256" key="2">
    <source>
        <dbReference type="ARBA" id="ARBA00023015"/>
    </source>
</evidence>
<dbReference type="RefSeq" id="WP_013819506.1">
    <property type="nucleotide sequence ID" value="NC_015572.1"/>
</dbReference>
<reference evidence="7 8" key="1">
    <citation type="journal article" date="2011" name="J. Bacteriol.">
        <title>Complete Genome Sequence of the Aerobic Marine Methanotroph Methylomonas methanica MC09.</title>
        <authorList>
            <person name="Boden R."/>
            <person name="Cunliffe M."/>
            <person name="Scanlan J."/>
            <person name="Moussard H."/>
            <person name="Kits K.D."/>
            <person name="Klotz M.G."/>
            <person name="Jetten M.S."/>
            <person name="Vuilleumier S."/>
            <person name="Han J."/>
            <person name="Peters L."/>
            <person name="Mikhailova N."/>
            <person name="Teshima H."/>
            <person name="Tapia R."/>
            <person name="Kyrpides N."/>
            <person name="Ivanova N."/>
            <person name="Pagani I."/>
            <person name="Cheng J.F."/>
            <person name="Goodwin L."/>
            <person name="Han C."/>
            <person name="Hauser L."/>
            <person name="Land M.L."/>
            <person name="Lapidus A."/>
            <person name="Lucas S."/>
            <person name="Pitluck S."/>
            <person name="Woyke T."/>
            <person name="Stein L."/>
            <person name="Murrell J.C."/>
        </authorList>
    </citation>
    <scope>NUCLEOTIDE SEQUENCE [LARGE SCALE GENOMIC DNA]</scope>
    <source>
        <strain evidence="7 8">MC09</strain>
    </source>
</reference>
<dbReference type="KEGG" id="mmt:Metme_2893"/>
<dbReference type="InterPro" id="IPR039425">
    <property type="entry name" value="RNA_pol_sigma-70-like"/>
</dbReference>
<evidence type="ECO:0000313" key="7">
    <source>
        <dbReference type="EMBL" id="AEG01273.1"/>
    </source>
</evidence>
<reference evidence="8" key="3">
    <citation type="submission" date="2011-05" db="EMBL/GenBank/DDBJ databases">
        <title>Complete sequence of Methylomonas methanica MC09.</title>
        <authorList>
            <consortium name="US DOE Joint Genome Institute"/>
            <person name="Lucas S."/>
            <person name="Han J."/>
            <person name="Lapidus A."/>
            <person name="Cheng J.-F."/>
            <person name="Goodwin L."/>
            <person name="Pitluck S."/>
            <person name="Peters L."/>
            <person name="Mikhailova N."/>
            <person name="Teshima H."/>
            <person name="Han C."/>
            <person name="Tapia R."/>
            <person name="Land M."/>
            <person name="Hauser L."/>
            <person name="Kyrpides N."/>
            <person name="Ivanova N."/>
            <person name="Pagani I."/>
            <person name="Stein L."/>
            <person name="Woyke T."/>
        </authorList>
    </citation>
    <scope>NUCLEOTIDE SEQUENCE [LARGE SCALE GENOMIC DNA]</scope>
    <source>
        <strain evidence="8">MC09</strain>
    </source>
</reference>
<sequence length="176" mass="21003">MMSKDSSGLLQQLFSQYAHEVNAFIRSRWPREPDVADIVQETFLKLSQYGETESIQNHRAFLFQTASNLTIDRHRRRNTRERYDDADVEIEQLADFNPSPEQHWQTREQLELFSRWLDELPELRRHAFVLYRIEGCSHQEIATRLGISVRCSERYVMLALQHISKRLDQLDNPGWR</sequence>
<protein>
    <submittedName>
        <fullName evidence="7">RNA polymerase, sigma-24 subunit, ECF subfamily</fullName>
    </submittedName>
</protein>
<dbReference type="STRING" id="857087.Metme_2893"/>
<dbReference type="InterPro" id="IPR007627">
    <property type="entry name" value="RNA_pol_sigma70_r2"/>
</dbReference>
<evidence type="ECO:0000259" key="5">
    <source>
        <dbReference type="Pfam" id="PF04542"/>
    </source>
</evidence>
<dbReference type="InterPro" id="IPR013325">
    <property type="entry name" value="RNA_pol_sigma_r2"/>
</dbReference>
<evidence type="ECO:0000256" key="1">
    <source>
        <dbReference type="ARBA" id="ARBA00010641"/>
    </source>
</evidence>
<evidence type="ECO:0000313" key="8">
    <source>
        <dbReference type="Proteomes" id="UP000008888"/>
    </source>
</evidence>
<accession>G0A117</accession>
<dbReference type="GO" id="GO:0006352">
    <property type="term" value="P:DNA-templated transcription initiation"/>
    <property type="evidence" value="ECO:0007669"/>
    <property type="project" value="InterPro"/>
</dbReference>
<dbReference type="EMBL" id="CP002738">
    <property type="protein sequence ID" value="AEG01273.1"/>
    <property type="molecule type" value="Genomic_DNA"/>
</dbReference>
<dbReference type="AlphaFoldDB" id="G0A117"/>
<keyword evidence="4" id="KW-0804">Transcription</keyword>
<dbReference type="PANTHER" id="PTHR43133">
    <property type="entry name" value="RNA POLYMERASE ECF-TYPE SIGMA FACTO"/>
    <property type="match status" value="1"/>
</dbReference>
<dbReference type="Pfam" id="PF08281">
    <property type="entry name" value="Sigma70_r4_2"/>
    <property type="match status" value="1"/>
</dbReference>
<dbReference type="GO" id="GO:0016987">
    <property type="term" value="F:sigma factor activity"/>
    <property type="evidence" value="ECO:0007669"/>
    <property type="project" value="UniProtKB-KW"/>
</dbReference>
<dbReference type="PANTHER" id="PTHR43133:SF63">
    <property type="entry name" value="RNA POLYMERASE SIGMA FACTOR FECI-RELATED"/>
    <property type="match status" value="1"/>
</dbReference>
<dbReference type="GO" id="GO:0003677">
    <property type="term" value="F:DNA binding"/>
    <property type="evidence" value="ECO:0007669"/>
    <property type="project" value="InterPro"/>
</dbReference>
<dbReference type="InterPro" id="IPR013249">
    <property type="entry name" value="RNA_pol_sigma70_r4_t2"/>
</dbReference>
<evidence type="ECO:0000259" key="6">
    <source>
        <dbReference type="Pfam" id="PF08281"/>
    </source>
</evidence>
<reference key="2">
    <citation type="submission" date="2011-05" db="EMBL/GenBank/DDBJ databases">
        <title>Complete genome sequence of the aerobic marine methanotroph Methylomonas methanica MC09.</title>
        <authorList>
            <person name="Boden R."/>
            <person name="Cunliffe M."/>
            <person name="Scanlan J."/>
            <person name="Moussard H."/>
            <person name="Kits K.D."/>
            <person name="Klotz M."/>
            <person name="Jetten M."/>
            <person name="Vuilleumier S."/>
            <person name="Han J."/>
            <person name="Peters L."/>
            <person name="Mikhailova N."/>
            <person name="Teshima H."/>
            <person name="Tapia R."/>
            <person name="Kyrpides N."/>
            <person name="Ivanova N."/>
            <person name="Pagani I."/>
            <person name="Cheng J.-F."/>
            <person name="Goodwin L."/>
            <person name="Han C."/>
            <person name="Hauser L."/>
            <person name="Land M."/>
            <person name="Lapidus A."/>
            <person name="Lucas S."/>
            <person name="Pitluck S."/>
            <person name="Woyke T."/>
            <person name="Stein L.Y."/>
            <person name="Murrell C."/>
        </authorList>
    </citation>
    <scope>NUCLEOTIDE SEQUENCE</scope>
    <source>
        <strain>MC09</strain>
    </source>
</reference>
<dbReference type="Gene3D" id="1.10.10.10">
    <property type="entry name" value="Winged helix-like DNA-binding domain superfamily/Winged helix DNA-binding domain"/>
    <property type="match status" value="1"/>
</dbReference>
<name>G0A117_METMM</name>
<organism evidence="7 8">
    <name type="scientific">Methylomonas methanica (strain DSM 25384 / MC09)</name>
    <dbReference type="NCBI Taxonomy" id="857087"/>
    <lineage>
        <taxon>Bacteria</taxon>
        <taxon>Pseudomonadati</taxon>
        <taxon>Pseudomonadota</taxon>
        <taxon>Gammaproteobacteria</taxon>
        <taxon>Methylococcales</taxon>
        <taxon>Methylococcaceae</taxon>
        <taxon>Methylomonas</taxon>
    </lineage>
</organism>
<proteinExistence type="inferred from homology"/>
<evidence type="ECO:0000256" key="3">
    <source>
        <dbReference type="ARBA" id="ARBA00023082"/>
    </source>
</evidence>
<keyword evidence="8" id="KW-1185">Reference proteome</keyword>
<gene>
    <name evidence="7" type="ordered locus">Metme_2893</name>
</gene>
<dbReference type="SUPFAM" id="SSF88946">
    <property type="entry name" value="Sigma2 domain of RNA polymerase sigma factors"/>
    <property type="match status" value="1"/>
</dbReference>
<dbReference type="InterPro" id="IPR014284">
    <property type="entry name" value="RNA_pol_sigma-70_dom"/>
</dbReference>
<dbReference type="HOGENOM" id="CLU_047691_12_5_6"/>
<dbReference type="Gene3D" id="1.10.1740.10">
    <property type="match status" value="1"/>
</dbReference>
<dbReference type="Proteomes" id="UP000008888">
    <property type="component" value="Chromosome"/>
</dbReference>
<dbReference type="InterPro" id="IPR013324">
    <property type="entry name" value="RNA_pol_sigma_r3/r4-like"/>
</dbReference>
<dbReference type="SUPFAM" id="SSF88659">
    <property type="entry name" value="Sigma3 and sigma4 domains of RNA polymerase sigma factors"/>
    <property type="match status" value="1"/>
</dbReference>
<keyword evidence="2" id="KW-0805">Transcription regulation</keyword>
<dbReference type="Pfam" id="PF04542">
    <property type="entry name" value="Sigma70_r2"/>
    <property type="match status" value="1"/>
</dbReference>
<evidence type="ECO:0000256" key="4">
    <source>
        <dbReference type="ARBA" id="ARBA00023163"/>
    </source>
</evidence>
<dbReference type="eggNOG" id="COG1595">
    <property type="taxonomic scope" value="Bacteria"/>
</dbReference>
<keyword evidence="3" id="KW-0731">Sigma factor</keyword>
<feature type="domain" description="RNA polymerase sigma factor 70 region 4 type 2" evidence="6">
    <location>
        <begin position="114"/>
        <end position="163"/>
    </location>
</feature>